<comment type="caution">
    <text evidence="1">The sequence shown here is derived from an EMBL/GenBank/DDBJ whole genome shotgun (WGS) entry which is preliminary data.</text>
</comment>
<proteinExistence type="predicted"/>
<name>A0A4C1WGF1_EUMVA</name>
<dbReference type="AlphaFoldDB" id="A0A4C1WGF1"/>
<reference evidence="1 2" key="1">
    <citation type="journal article" date="2019" name="Commun. Biol.">
        <title>The bagworm genome reveals a unique fibroin gene that provides high tensile strength.</title>
        <authorList>
            <person name="Kono N."/>
            <person name="Nakamura H."/>
            <person name="Ohtoshi R."/>
            <person name="Tomita M."/>
            <person name="Numata K."/>
            <person name="Arakawa K."/>
        </authorList>
    </citation>
    <scope>NUCLEOTIDE SEQUENCE [LARGE SCALE GENOMIC DNA]</scope>
</reference>
<organism evidence="1 2">
    <name type="scientific">Eumeta variegata</name>
    <name type="common">Bagworm moth</name>
    <name type="synonym">Eumeta japonica</name>
    <dbReference type="NCBI Taxonomy" id="151549"/>
    <lineage>
        <taxon>Eukaryota</taxon>
        <taxon>Metazoa</taxon>
        <taxon>Ecdysozoa</taxon>
        <taxon>Arthropoda</taxon>
        <taxon>Hexapoda</taxon>
        <taxon>Insecta</taxon>
        <taxon>Pterygota</taxon>
        <taxon>Neoptera</taxon>
        <taxon>Endopterygota</taxon>
        <taxon>Lepidoptera</taxon>
        <taxon>Glossata</taxon>
        <taxon>Ditrysia</taxon>
        <taxon>Tineoidea</taxon>
        <taxon>Psychidae</taxon>
        <taxon>Oiketicinae</taxon>
        <taxon>Eumeta</taxon>
    </lineage>
</organism>
<protein>
    <submittedName>
        <fullName evidence="1">Uncharacterized protein</fullName>
    </submittedName>
</protein>
<keyword evidence="2" id="KW-1185">Reference proteome</keyword>
<dbReference type="EMBL" id="BGZK01000566">
    <property type="protein sequence ID" value="GBP50468.1"/>
    <property type="molecule type" value="Genomic_DNA"/>
</dbReference>
<evidence type="ECO:0000313" key="2">
    <source>
        <dbReference type="Proteomes" id="UP000299102"/>
    </source>
</evidence>
<gene>
    <name evidence="1" type="ORF">EVAR_96705_1</name>
</gene>
<accession>A0A4C1WGF1</accession>
<dbReference type="Proteomes" id="UP000299102">
    <property type="component" value="Unassembled WGS sequence"/>
</dbReference>
<sequence>MDLAKNLDKSRTENFKPRKLVDSMQNVNMSVVLKVSTKIKGIGREHGQENSDHLKIERNPISVQATPISDTRVILRIWRQVITVIRNLLRDTNAVSFRKDWGLILNTPFSTTILGSWNVSALGDSAASAANKLHGAPYASPVEVDGYS</sequence>
<evidence type="ECO:0000313" key="1">
    <source>
        <dbReference type="EMBL" id="GBP50468.1"/>
    </source>
</evidence>